<accession>A0A8T3BRC9</accession>
<dbReference type="Proteomes" id="UP000829196">
    <property type="component" value="Unassembled WGS sequence"/>
</dbReference>
<evidence type="ECO:0000313" key="1">
    <source>
        <dbReference type="EMBL" id="KAI0518766.1"/>
    </source>
</evidence>
<protein>
    <submittedName>
        <fullName evidence="1">Uncharacterized protein</fullName>
    </submittedName>
</protein>
<dbReference type="EMBL" id="JAGYWB010000006">
    <property type="protein sequence ID" value="KAI0518766.1"/>
    <property type="molecule type" value="Genomic_DNA"/>
</dbReference>
<comment type="caution">
    <text evidence="1">The sequence shown here is derived from an EMBL/GenBank/DDBJ whole genome shotgun (WGS) entry which is preliminary data.</text>
</comment>
<reference evidence="1" key="1">
    <citation type="journal article" date="2022" name="Front. Genet.">
        <title>Chromosome-Scale Assembly of the Dendrobium nobile Genome Provides Insights Into the Molecular Mechanism of the Biosynthesis of the Medicinal Active Ingredient of Dendrobium.</title>
        <authorList>
            <person name="Xu Q."/>
            <person name="Niu S.-C."/>
            <person name="Li K.-L."/>
            <person name="Zheng P.-J."/>
            <person name="Zhang X.-J."/>
            <person name="Jia Y."/>
            <person name="Liu Y."/>
            <person name="Niu Y.-X."/>
            <person name="Yu L.-H."/>
            <person name="Chen D.-F."/>
            <person name="Zhang G.-Q."/>
        </authorList>
    </citation>
    <scope>NUCLEOTIDE SEQUENCE</scope>
    <source>
        <tissue evidence="1">Leaf</tissue>
    </source>
</reference>
<dbReference type="SMR" id="A0A8T3BRC9"/>
<proteinExistence type="predicted"/>
<gene>
    <name evidence="1" type="ORF">KFK09_006202</name>
</gene>
<sequence>MTAHCFKYFTHYRTEQSPFPCTLFPHLILIYSFIAFSIEYECRIDYSFFMAAALETHVEMSVLQYSFISYIFRS</sequence>
<dbReference type="AlphaFoldDB" id="A0A8T3BRC9"/>
<organism evidence="1 2">
    <name type="scientific">Dendrobium nobile</name>
    <name type="common">Orchid</name>
    <dbReference type="NCBI Taxonomy" id="94219"/>
    <lineage>
        <taxon>Eukaryota</taxon>
        <taxon>Viridiplantae</taxon>
        <taxon>Streptophyta</taxon>
        <taxon>Embryophyta</taxon>
        <taxon>Tracheophyta</taxon>
        <taxon>Spermatophyta</taxon>
        <taxon>Magnoliopsida</taxon>
        <taxon>Liliopsida</taxon>
        <taxon>Asparagales</taxon>
        <taxon>Orchidaceae</taxon>
        <taxon>Epidendroideae</taxon>
        <taxon>Malaxideae</taxon>
        <taxon>Dendrobiinae</taxon>
        <taxon>Dendrobium</taxon>
    </lineage>
</organism>
<name>A0A8T3BRC9_DENNO</name>
<evidence type="ECO:0000313" key="2">
    <source>
        <dbReference type="Proteomes" id="UP000829196"/>
    </source>
</evidence>
<keyword evidence="2" id="KW-1185">Reference proteome</keyword>